<feature type="transmembrane region" description="Helical" evidence="1">
    <location>
        <begin position="312"/>
        <end position="336"/>
    </location>
</feature>
<keyword evidence="3" id="KW-0012">Acyltransferase</keyword>
<evidence type="ECO:0000313" key="3">
    <source>
        <dbReference type="EMBL" id="ABD25611.1"/>
    </source>
</evidence>
<keyword evidence="1" id="KW-1133">Transmembrane helix</keyword>
<keyword evidence="4" id="KW-1185">Reference proteome</keyword>
<dbReference type="HOGENOM" id="CLU_005679_2_0_5"/>
<dbReference type="GO" id="GO:0016020">
    <property type="term" value="C:membrane"/>
    <property type="evidence" value="ECO:0007669"/>
    <property type="project" value="TreeGrafter"/>
</dbReference>
<dbReference type="GO" id="GO:0000271">
    <property type="term" value="P:polysaccharide biosynthetic process"/>
    <property type="evidence" value="ECO:0007669"/>
    <property type="project" value="TreeGrafter"/>
</dbReference>
<feature type="transmembrane region" description="Helical" evidence="1">
    <location>
        <begin position="91"/>
        <end position="110"/>
    </location>
</feature>
<organism evidence="3 4">
    <name type="scientific">Novosphingobium aromaticivorans (strain ATCC 700278 / DSM 12444 / CCUG 56034 / CIP 105152 / NBRC 16084 / F199)</name>
    <dbReference type="NCBI Taxonomy" id="279238"/>
    <lineage>
        <taxon>Bacteria</taxon>
        <taxon>Pseudomonadati</taxon>
        <taxon>Pseudomonadota</taxon>
        <taxon>Alphaproteobacteria</taxon>
        <taxon>Sphingomonadales</taxon>
        <taxon>Sphingomonadaceae</taxon>
        <taxon>Novosphingobium</taxon>
    </lineage>
</organism>
<accession>Q2G962</accession>
<keyword evidence="1" id="KW-0472">Membrane</keyword>
<keyword evidence="1" id="KW-0812">Transmembrane</keyword>
<proteinExistence type="predicted"/>
<dbReference type="eggNOG" id="COG1835">
    <property type="taxonomic scope" value="Bacteria"/>
</dbReference>
<dbReference type="GO" id="GO:0016747">
    <property type="term" value="F:acyltransferase activity, transferring groups other than amino-acyl groups"/>
    <property type="evidence" value="ECO:0007669"/>
    <property type="project" value="InterPro"/>
</dbReference>
<dbReference type="AlphaFoldDB" id="Q2G962"/>
<feature type="transmembrane region" description="Helical" evidence="1">
    <location>
        <begin position="145"/>
        <end position="164"/>
    </location>
</feature>
<dbReference type="PANTHER" id="PTHR23028">
    <property type="entry name" value="ACETYLTRANSFERASE"/>
    <property type="match status" value="1"/>
</dbReference>
<sequence length="357" mass="38570">MTATGDGQPRIVSVQMLRFVAAFAVLAFHAEIFAYYLGQFRGVNLERPGFLAAGGAGVDLFFAISGFVMVVSMQPVFGRTGARRHFLVRRIVRIVPLYWAATLGLVAWRMRFAVPPDLASTLSALAFIPHPLETAHGRMVPPIEAGWTLNFEMLFYALFAGCLASGARSTVLRVGAALALGVLAGALLPLPQPLAFWTDPMVLEFAGGMALALVYHAGTRLPVPVRLAMAGAALALILPDHAGLLPDFPAWKRLLTWGVAGWLLLAATVLGPFTLPAPGLWRLGGDISYAVYIVHMPLMEVVQTVWRHFRWPYGALGEAVFVTGTMAGSLVAGLVLHRWLEKPVGRWLRAVAEPRSG</sequence>
<dbReference type="KEGG" id="nar:Saro_1166"/>
<dbReference type="STRING" id="279238.Saro_1166"/>
<feature type="transmembrane region" description="Helical" evidence="1">
    <location>
        <begin position="171"/>
        <end position="188"/>
    </location>
</feature>
<reference evidence="4" key="1">
    <citation type="submission" date="2006-01" db="EMBL/GenBank/DDBJ databases">
        <title>Complete sequence of Novosphingobium aromaticivorans DSM 12444.</title>
        <authorList>
            <consortium name="US DOE Joint Genome Institute"/>
            <person name="Copeland A."/>
            <person name="Lucas S."/>
            <person name="Lapidus A."/>
            <person name="Barry K."/>
            <person name="Detter J.C."/>
            <person name="Glavina T."/>
            <person name="Hammon N."/>
            <person name="Israni S."/>
            <person name="Pitluck S."/>
            <person name="Chain P."/>
            <person name="Malfatti S."/>
            <person name="Shin M."/>
            <person name="Vergez L."/>
            <person name="Schmutz J."/>
            <person name="Larimer F."/>
            <person name="Land M."/>
            <person name="Kyrpides N."/>
            <person name="Ivanova N."/>
            <person name="Fredrickson J."/>
            <person name="Balkwill D."/>
            <person name="Romine M.F."/>
            <person name="Richardson P."/>
        </authorList>
    </citation>
    <scope>NUCLEOTIDE SEQUENCE [LARGE SCALE GENOMIC DNA]</scope>
    <source>
        <strain evidence="4">ATCC 700278 / DSM 12444 / CCUG 56034 / CIP 105152 / NBRC 16084 / F199</strain>
    </source>
</reference>
<dbReference type="Proteomes" id="UP000009134">
    <property type="component" value="Chromosome"/>
</dbReference>
<dbReference type="RefSeq" id="WP_011444825.1">
    <property type="nucleotide sequence ID" value="NC_007794.1"/>
</dbReference>
<feature type="domain" description="Acyltransferase 3" evidence="2">
    <location>
        <begin position="13"/>
        <end position="336"/>
    </location>
</feature>
<dbReference type="Pfam" id="PF01757">
    <property type="entry name" value="Acyl_transf_3"/>
    <property type="match status" value="1"/>
</dbReference>
<evidence type="ECO:0000313" key="4">
    <source>
        <dbReference type="Proteomes" id="UP000009134"/>
    </source>
</evidence>
<feature type="transmembrane region" description="Helical" evidence="1">
    <location>
        <begin position="19"/>
        <end position="38"/>
    </location>
</feature>
<dbReference type="PANTHER" id="PTHR23028:SF131">
    <property type="entry name" value="BLR2367 PROTEIN"/>
    <property type="match status" value="1"/>
</dbReference>
<feature type="transmembrane region" description="Helical" evidence="1">
    <location>
        <begin position="254"/>
        <end position="275"/>
    </location>
</feature>
<dbReference type="InterPro" id="IPR050879">
    <property type="entry name" value="Acyltransferase_3"/>
</dbReference>
<dbReference type="InterPro" id="IPR002656">
    <property type="entry name" value="Acyl_transf_3_dom"/>
</dbReference>
<feature type="transmembrane region" description="Helical" evidence="1">
    <location>
        <begin position="227"/>
        <end position="248"/>
    </location>
</feature>
<dbReference type="EMBL" id="CP000248">
    <property type="protein sequence ID" value="ABD25611.1"/>
    <property type="molecule type" value="Genomic_DNA"/>
</dbReference>
<keyword evidence="3" id="KW-0808">Transferase</keyword>
<protein>
    <submittedName>
        <fullName evidence="3">Acyltransferase 3</fullName>
    </submittedName>
</protein>
<feature type="transmembrane region" description="Helical" evidence="1">
    <location>
        <begin position="50"/>
        <end position="71"/>
    </location>
</feature>
<gene>
    <name evidence="3" type="ordered locus">Saro_1166</name>
</gene>
<evidence type="ECO:0000259" key="2">
    <source>
        <dbReference type="Pfam" id="PF01757"/>
    </source>
</evidence>
<name>Q2G962_NOVAD</name>
<evidence type="ECO:0000256" key="1">
    <source>
        <dbReference type="SAM" id="Phobius"/>
    </source>
</evidence>